<dbReference type="EC" id="5.4.2.10" evidence="5"/>
<dbReference type="InterPro" id="IPR005844">
    <property type="entry name" value="A-D-PHexomutase_a/b/a-I"/>
</dbReference>
<dbReference type="AlphaFoldDB" id="A0A2T6VLT0"/>
<dbReference type="InterPro" id="IPR050060">
    <property type="entry name" value="Phosphoglucosamine_mutase"/>
</dbReference>
<evidence type="ECO:0000313" key="6">
    <source>
        <dbReference type="Proteomes" id="UP000244700"/>
    </source>
</evidence>
<feature type="non-terminal residue" evidence="5">
    <location>
        <position position="72"/>
    </location>
</feature>
<feature type="domain" description="Alpha-D-phosphohexomutase alpha/beta/alpha" evidence="4">
    <location>
        <begin position="2"/>
        <end position="71"/>
    </location>
</feature>
<dbReference type="SUPFAM" id="SSF53738">
    <property type="entry name" value="Phosphoglucomutase, first 3 domains"/>
    <property type="match status" value="1"/>
</dbReference>
<evidence type="ECO:0000256" key="3">
    <source>
        <dbReference type="ARBA" id="ARBA00022553"/>
    </source>
</evidence>
<comment type="cofactor">
    <cofactor evidence="1">
        <name>Mg(2+)</name>
        <dbReference type="ChEBI" id="CHEBI:18420"/>
    </cofactor>
</comment>
<dbReference type="GO" id="GO:0005975">
    <property type="term" value="P:carbohydrate metabolic process"/>
    <property type="evidence" value="ECO:0007669"/>
    <property type="project" value="InterPro"/>
</dbReference>
<dbReference type="Gene3D" id="3.40.120.10">
    <property type="entry name" value="Alpha-D-Glucose-1,6-Bisphosphate, subunit A, domain 3"/>
    <property type="match status" value="1"/>
</dbReference>
<evidence type="ECO:0000256" key="1">
    <source>
        <dbReference type="ARBA" id="ARBA00001946"/>
    </source>
</evidence>
<dbReference type="InterPro" id="IPR016055">
    <property type="entry name" value="A-D-PHexomutase_a/b/a-I/II/III"/>
</dbReference>
<gene>
    <name evidence="5" type="primary">glmM</name>
    <name evidence="5" type="ORF">C2R72_03565</name>
</gene>
<dbReference type="PANTHER" id="PTHR42946">
    <property type="entry name" value="PHOSPHOHEXOSE MUTASE"/>
    <property type="match status" value="1"/>
</dbReference>
<dbReference type="GO" id="GO:0005829">
    <property type="term" value="C:cytosol"/>
    <property type="evidence" value="ECO:0007669"/>
    <property type="project" value="TreeGrafter"/>
</dbReference>
<evidence type="ECO:0000313" key="5">
    <source>
        <dbReference type="EMBL" id="PUD78822.1"/>
    </source>
</evidence>
<dbReference type="PANTHER" id="PTHR42946:SF1">
    <property type="entry name" value="PHOSPHOGLUCOMUTASE (ALPHA-D-GLUCOSE-1,6-BISPHOSPHATE-DEPENDENT)"/>
    <property type="match status" value="1"/>
</dbReference>
<dbReference type="EMBL" id="QBQT01000195">
    <property type="protein sequence ID" value="PUD78822.1"/>
    <property type="molecule type" value="Genomic_DNA"/>
</dbReference>
<accession>A0A2T6VLT0</accession>
<dbReference type="GO" id="GO:0009252">
    <property type="term" value="P:peptidoglycan biosynthetic process"/>
    <property type="evidence" value="ECO:0007669"/>
    <property type="project" value="TreeGrafter"/>
</dbReference>
<comment type="similarity">
    <text evidence="2">Belongs to the phosphohexose mutase family.</text>
</comment>
<comment type="caution">
    <text evidence="5">The sequence shown here is derived from an EMBL/GenBank/DDBJ whole genome shotgun (WGS) entry which is preliminary data.</text>
</comment>
<dbReference type="GO" id="GO:0006048">
    <property type="term" value="P:UDP-N-acetylglucosamine biosynthetic process"/>
    <property type="evidence" value="ECO:0007669"/>
    <property type="project" value="TreeGrafter"/>
</dbReference>
<evidence type="ECO:0000256" key="2">
    <source>
        <dbReference type="ARBA" id="ARBA00010231"/>
    </source>
</evidence>
<dbReference type="GO" id="GO:0004615">
    <property type="term" value="F:phosphomannomutase activity"/>
    <property type="evidence" value="ECO:0007669"/>
    <property type="project" value="TreeGrafter"/>
</dbReference>
<dbReference type="GO" id="GO:0008966">
    <property type="term" value="F:phosphoglucosamine mutase activity"/>
    <property type="evidence" value="ECO:0007669"/>
    <property type="project" value="UniProtKB-EC"/>
</dbReference>
<keyword evidence="3" id="KW-0597">Phosphoprotein</keyword>
<evidence type="ECO:0000259" key="4">
    <source>
        <dbReference type="Pfam" id="PF02878"/>
    </source>
</evidence>
<dbReference type="Proteomes" id="UP000244700">
    <property type="component" value="Unassembled WGS sequence"/>
</dbReference>
<organism evidence="5 6">
    <name type="scientific">Helicobacter pylori</name>
    <name type="common">Campylobacter pylori</name>
    <dbReference type="NCBI Taxonomy" id="210"/>
    <lineage>
        <taxon>Bacteria</taxon>
        <taxon>Pseudomonadati</taxon>
        <taxon>Campylobacterota</taxon>
        <taxon>Epsilonproteobacteria</taxon>
        <taxon>Campylobacterales</taxon>
        <taxon>Helicobacteraceae</taxon>
        <taxon>Helicobacter</taxon>
    </lineage>
</organism>
<dbReference type="Pfam" id="PF02878">
    <property type="entry name" value="PGM_PMM_I"/>
    <property type="match status" value="1"/>
</dbReference>
<reference evidence="5 6" key="1">
    <citation type="submission" date="2018-01" db="EMBL/GenBank/DDBJ databases">
        <title>Helicobacter pylori genome-wide association study shows promise for predicting gastric cancer risk.</title>
        <authorList>
            <person name="Berthenet E."/>
            <person name="Yahara K."/>
            <person name="Thorell K."/>
            <person name="Pascoe B."/>
            <person name="Meric G."/>
            <person name="Mikhail J.M."/>
            <person name="Engstrand L."/>
            <person name="Enroth H."/>
            <person name="Burette A."/>
            <person name="Megraud F."/>
            <person name="Atherton J."/>
            <person name="Smith S."/>
            <person name="Wilkinson T.S."/>
            <person name="Hitchings M.D."/>
            <person name="Falush D."/>
            <person name="Sheppard S.K."/>
        </authorList>
    </citation>
    <scope>NUCLEOTIDE SEQUENCE [LARGE SCALE GENOMIC DNA]</scope>
    <source>
        <strain evidence="5 6">GIL237</strain>
    </source>
</reference>
<proteinExistence type="inferred from homology"/>
<name>A0A2T6VLT0_HELPX</name>
<protein>
    <submittedName>
        <fullName evidence="5">Phosphoglucosamine mutase</fullName>
        <ecNumber evidence="5">5.4.2.10</ecNumber>
    </submittedName>
</protein>
<sequence>MKIFGTDGVRGKAGVKLTPMFVMRLGVAAGLYFKKHSKTNKILIGKDTRKSGYMVENALVSALTSIGYNVIQ</sequence>
<keyword evidence="5" id="KW-0413">Isomerase</keyword>